<gene>
    <name evidence="12" type="ORF">MARSALSMR5_01481</name>
    <name evidence="13" type="ORF">SAMN04487868_101399</name>
</gene>
<dbReference type="Pfam" id="PF01203">
    <property type="entry name" value="T2SSN"/>
    <property type="match status" value="1"/>
</dbReference>
<keyword evidence="7 11" id="KW-0812">Transmembrane</keyword>
<comment type="subcellular location">
    <subcellularLocation>
        <location evidence="1">Cell inner membrane</location>
    </subcellularLocation>
</comment>
<evidence type="ECO:0000256" key="8">
    <source>
        <dbReference type="ARBA" id="ARBA00022927"/>
    </source>
</evidence>
<keyword evidence="11" id="KW-1133">Transmembrane helix</keyword>
<accession>A0A1W6K846</accession>
<dbReference type="GO" id="GO:0015627">
    <property type="term" value="C:type II protein secretion system complex"/>
    <property type="evidence" value="ECO:0007669"/>
    <property type="project" value="InterPro"/>
</dbReference>
<dbReference type="AlphaFoldDB" id="A0A1W6K846"/>
<evidence type="ECO:0000256" key="1">
    <source>
        <dbReference type="ARBA" id="ARBA00004533"/>
    </source>
</evidence>
<reference evidence="13 15" key="1">
    <citation type="submission" date="2016-10" db="EMBL/GenBank/DDBJ databases">
        <authorList>
            <person name="Varghese N."/>
            <person name="Submissions S."/>
        </authorList>
    </citation>
    <scope>NUCLEOTIDE SEQUENCE [LARGE SCALE GENOMIC DNA]</scope>
    <source>
        <strain evidence="13 15">DSM 26291</strain>
    </source>
</reference>
<dbReference type="GO" id="GO:0015628">
    <property type="term" value="P:protein secretion by the type II secretion system"/>
    <property type="evidence" value="ECO:0007669"/>
    <property type="project" value="InterPro"/>
</dbReference>
<dbReference type="GeneID" id="77255448"/>
<evidence type="ECO:0000256" key="5">
    <source>
        <dbReference type="ARBA" id="ARBA00022475"/>
    </source>
</evidence>
<dbReference type="InterPro" id="IPR022792">
    <property type="entry name" value="T2SS_protein-GspN"/>
</dbReference>
<evidence type="ECO:0000313" key="15">
    <source>
        <dbReference type="Proteomes" id="UP000199211"/>
    </source>
</evidence>
<sequence>MSETPAKAFLRPGKVFLLTLAGVLVYLVALVVLVPAGWLWHQASAYVALPPEVQVSQVSGRVWSGAAGVVVAGYPVRLEWRLGMPSVSGLSLPVDFSVSSSQSSVDGNVSLGWQGAGTLNASGHLAVAEFEDLIRRSGGAVIEGDVTIDRLVLSWQDNRVTQADGVGRWAGGQVTWPMGNNIGQADFPPMLATMDSTADGVALVISEQGGDGPAADAEIRWNGMMELRVYKRMIDLADQPWPDSANPSDVVFRVKQPLIPGGAL</sequence>
<evidence type="ECO:0000256" key="10">
    <source>
        <dbReference type="ARBA" id="ARBA00030772"/>
    </source>
</evidence>
<feature type="transmembrane region" description="Helical" evidence="11">
    <location>
        <begin position="15"/>
        <end position="38"/>
    </location>
</feature>
<evidence type="ECO:0000256" key="4">
    <source>
        <dbReference type="ARBA" id="ARBA00022448"/>
    </source>
</evidence>
<dbReference type="GO" id="GO:0005886">
    <property type="term" value="C:plasma membrane"/>
    <property type="evidence" value="ECO:0007669"/>
    <property type="project" value="UniProtKB-SubCell"/>
</dbReference>
<dbReference type="Proteomes" id="UP000193100">
    <property type="component" value="Chromosome"/>
</dbReference>
<evidence type="ECO:0000256" key="3">
    <source>
        <dbReference type="ARBA" id="ARBA00021563"/>
    </source>
</evidence>
<protein>
    <recommendedName>
        <fullName evidence="3">Type II secretion system protein N</fullName>
    </recommendedName>
    <alternativeName>
        <fullName evidence="10">General secretion pathway protein N</fullName>
    </alternativeName>
</protein>
<dbReference type="EMBL" id="FOTV01000001">
    <property type="protein sequence ID" value="SFL41546.1"/>
    <property type="molecule type" value="Genomic_DNA"/>
</dbReference>
<evidence type="ECO:0000313" key="14">
    <source>
        <dbReference type="Proteomes" id="UP000193100"/>
    </source>
</evidence>
<dbReference type="EMBL" id="CP020931">
    <property type="protein sequence ID" value="ARM83573.1"/>
    <property type="molecule type" value="Genomic_DNA"/>
</dbReference>
<keyword evidence="6" id="KW-0997">Cell inner membrane</keyword>
<comment type="similarity">
    <text evidence="2">Belongs to the GSP N family.</text>
</comment>
<dbReference type="RefSeq" id="WP_075196452.1">
    <property type="nucleotide sequence ID" value="NZ_CP020931.1"/>
</dbReference>
<evidence type="ECO:0000256" key="6">
    <source>
        <dbReference type="ARBA" id="ARBA00022519"/>
    </source>
</evidence>
<name>A0A1W6K846_9GAMM</name>
<keyword evidence="9 11" id="KW-0472">Membrane</keyword>
<keyword evidence="8" id="KW-0653">Protein transport</keyword>
<keyword evidence="15" id="KW-1185">Reference proteome</keyword>
<organism evidence="12 14">
    <name type="scientific">Marinobacter salarius</name>
    <dbReference type="NCBI Taxonomy" id="1420917"/>
    <lineage>
        <taxon>Bacteria</taxon>
        <taxon>Pseudomonadati</taxon>
        <taxon>Pseudomonadota</taxon>
        <taxon>Gammaproteobacteria</taxon>
        <taxon>Pseudomonadales</taxon>
        <taxon>Marinobacteraceae</taxon>
        <taxon>Marinobacter</taxon>
    </lineage>
</organism>
<reference evidence="12 14" key="2">
    <citation type="submission" date="2017-04" db="EMBL/GenBank/DDBJ databases">
        <title>Genome Sequence of Marinobacter salarius strain SMR5 Isolated from a culture of the Diatom Skeletonema marinoi.</title>
        <authorList>
            <person name="Topel M."/>
            <person name="Pinder M.I.M."/>
            <person name="Johansson O.N."/>
            <person name="Kourtchenko O."/>
            <person name="Godhe A."/>
            <person name="Clarke A.K."/>
        </authorList>
    </citation>
    <scope>NUCLEOTIDE SEQUENCE [LARGE SCALE GENOMIC DNA]</scope>
    <source>
        <strain evidence="12 14">SMR5</strain>
    </source>
</reference>
<evidence type="ECO:0000256" key="2">
    <source>
        <dbReference type="ARBA" id="ARBA00007208"/>
    </source>
</evidence>
<evidence type="ECO:0000313" key="13">
    <source>
        <dbReference type="EMBL" id="SFL41546.1"/>
    </source>
</evidence>
<evidence type="ECO:0000256" key="7">
    <source>
        <dbReference type="ARBA" id="ARBA00022692"/>
    </source>
</evidence>
<dbReference type="Proteomes" id="UP000199211">
    <property type="component" value="Unassembled WGS sequence"/>
</dbReference>
<evidence type="ECO:0000256" key="9">
    <source>
        <dbReference type="ARBA" id="ARBA00023136"/>
    </source>
</evidence>
<evidence type="ECO:0000313" key="12">
    <source>
        <dbReference type="EMBL" id="ARM83573.1"/>
    </source>
</evidence>
<keyword evidence="5" id="KW-1003">Cell membrane</keyword>
<accession>A0A1I4HJH4</accession>
<evidence type="ECO:0000256" key="11">
    <source>
        <dbReference type="SAM" id="Phobius"/>
    </source>
</evidence>
<proteinExistence type="inferred from homology"/>
<keyword evidence="4" id="KW-0813">Transport</keyword>